<comment type="caution">
    <text evidence="1">The sequence shown here is derived from an EMBL/GenBank/DDBJ whole genome shotgun (WGS) entry which is preliminary data.</text>
</comment>
<reference evidence="2" key="1">
    <citation type="journal article" date="2022" name="Mol. Ecol. Resour.">
        <title>The genomes of chicory, endive, great burdock and yacon provide insights into Asteraceae palaeo-polyploidization history and plant inulin production.</title>
        <authorList>
            <person name="Fan W."/>
            <person name="Wang S."/>
            <person name="Wang H."/>
            <person name="Wang A."/>
            <person name="Jiang F."/>
            <person name="Liu H."/>
            <person name="Zhao H."/>
            <person name="Xu D."/>
            <person name="Zhang Y."/>
        </authorList>
    </citation>
    <scope>NUCLEOTIDE SEQUENCE [LARGE SCALE GENOMIC DNA]</scope>
    <source>
        <strain evidence="2">cv. Punajuju</strain>
    </source>
</reference>
<evidence type="ECO:0000313" key="2">
    <source>
        <dbReference type="Proteomes" id="UP001055811"/>
    </source>
</evidence>
<dbReference type="Proteomes" id="UP001055811">
    <property type="component" value="Linkage Group LG01"/>
</dbReference>
<keyword evidence="2" id="KW-1185">Reference proteome</keyword>
<gene>
    <name evidence="1" type="ORF">L2E82_06120</name>
</gene>
<evidence type="ECO:0000313" key="1">
    <source>
        <dbReference type="EMBL" id="KAI3792246.1"/>
    </source>
</evidence>
<accession>A0ACB9H9Q6</accession>
<name>A0ACB9H9Q6_CICIN</name>
<organism evidence="1 2">
    <name type="scientific">Cichorium intybus</name>
    <name type="common">Chicory</name>
    <dbReference type="NCBI Taxonomy" id="13427"/>
    <lineage>
        <taxon>Eukaryota</taxon>
        <taxon>Viridiplantae</taxon>
        <taxon>Streptophyta</taxon>
        <taxon>Embryophyta</taxon>
        <taxon>Tracheophyta</taxon>
        <taxon>Spermatophyta</taxon>
        <taxon>Magnoliopsida</taxon>
        <taxon>eudicotyledons</taxon>
        <taxon>Gunneridae</taxon>
        <taxon>Pentapetalae</taxon>
        <taxon>asterids</taxon>
        <taxon>campanulids</taxon>
        <taxon>Asterales</taxon>
        <taxon>Asteraceae</taxon>
        <taxon>Cichorioideae</taxon>
        <taxon>Cichorieae</taxon>
        <taxon>Cichoriinae</taxon>
        <taxon>Cichorium</taxon>
    </lineage>
</organism>
<proteinExistence type="predicted"/>
<protein>
    <submittedName>
        <fullName evidence="1">Uncharacterized protein</fullName>
    </submittedName>
</protein>
<dbReference type="EMBL" id="CM042009">
    <property type="protein sequence ID" value="KAI3792246.1"/>
    <property type="molecule type" value="Genomic_DNA"/>
</dbReference>
<sequence length="270" mass="30841">MLTNDCLPNSWTYNVLIQGLCKEDKVQEALMLIGKMIKIGLELDIATYTIFIERVLKSFDFFEARKLFGQLGASGLKPDVCTYTSFILAYCTQGMIKEAEDMMNEMMEKGVQPDTATYTVFIDAYCHAGQINCGFDVLKRIVWKIMEFDDAIELFSEMVKRGCEPKVNTFDALTVGLCKERRIEEALKLVNHMLTNGIPPNERKHEKGKEVFCGLLDGYNSDEVAWTILLDGLLKHGLVKRYFELVDVMEKKGCHLNRHTYQMLVDKMGV</sequence>
<reference evidence="1 2" key="2">
    <citation type="journal article" date="2022" name="Mol. Ecol. Resour.">
        <title>The genomes of chicory, endive, great burdock and yacon provide insights into Asteraceae paleo-polyploidization history and plant inulin production.</title>
        <authorList>
            <person name="Fan W."/>
            <person name="Wang S."/>
            <person name="Wang H."/>
            <person name="Wang A."/>
            <person name="Jiang F."/>
            <person name="Liu H."/>
            <person name="Zhao H."/>
            <person name="Xu D."/>
            <person name="Zhang Y."/>
        </authorList>
    </citation>
    <scope>NUCLEOTIDE SEQUENCE [LARGE SCALE GENOMIC DNA]</scope>
    <source>
        <strain evidence="2">cv. Punajuju</strain>
        <tissue evidence="1">Leaves</tissue>
    </source>
</reference>